<evidence type="ECO:0000256" key="2">
    <source>
        <dbReference type="RuleBase" id="RU004514"/>
    </source>
</evidence>
<proteinExistence type="inferred from homology"/>
<dbReference type="InterPro" id="IPR029066">
    <property type="entry name" value="PLP-binding_barrel"/>
</dbReference>
<evidence type="ECO:0000256" key="1">
    <source>
        <dbReference type="ARBA" id="ARBA00022898"/>
    </source>
</evidence>
<sequence>MWHMRHCLQIFLSQEMVEKAPKLPQDIQWHFIGHLQSNKIKAILEGVPNLAMIETVDTVKLADKLNKAIEAAQRPPLRIFMQVNTSGEEAKSGVDPPGCVPLAAHIAKQCPHLQLAGLMTIGMLDYTSTPENFKCLARCRDDVAKELSMQPQDLELSMGMSGDFEMAIEMGSTNIRVGSTIFGARKDPRLQAQSQQQPA</sequence>
<dbReference type="PANTHER" id="PTHR10146">
    <property type="entry name" value="PROLINE SYNTHETASE CO-TRANSCRIBED BACTERIAL HOMOLOG PROTEIN"/>
    <property type="match status" value="1"/>
</dbReference>
<comment type="similarity">
    <text evidence="2">Belongs to the pyridoxal phosphate-binding protein YggS/PROSC family.</text>
</comment>
<dbReference type="EMBL" id="MU069956">
    <property type="protein sequence ID" value="KAF5831336.1"/>
    <property type="molecule type" value="Genomic_DNA"/>
</dbReference>
<evidence type="ECO:0000259" key="3">
    <source>
        <dbReference type="Pfam" id="PF01168"/>
    </source>
</evidence>
<dbReference type="InterPro" id="IPR011078">
    <property type="entry name" value="PyrdxlP_homeostasis"/>
</dbReference>
<evidence type="ECO:0000313" key="4">
    <source>
        <dbReference type="EMBL" id="KAF5831336.1"/>
    </source>
</evidence>
<dbReference type="PROSITE" id="PS01211">
    <property type="entry name" value="UPF0001"/>
    <property type="match status" value="1"/>
</dbReference>
<evidence type="ECO:0000313" key="5">
    <source>
        <dbReference type="Proteomes" id="UP000815325"/>
    </source>
</evidence>
<dbReference type="PIRSF" id="PIRSF004848">
    <property type="entry name" value="YBL036c_PLPDEIII"/>
    <property type="match status" value="1"/>
</dbReference>
<dbReference type="Proteomes" id="UP000815325">
    <property type="component" value="Unassembled WGS sequence"/>
</dbReference>
<dbReference type="Pfam" id="PF01168">
    <property type="entry name" value="Ala_racemase_N"/>
    <property type="match status" value="1"/>
</dbReference>
<dbReference type="NCBIfam" id="TIGR00044">
    <property type="entry name" value="YggS family pyridoxal phosphate-dependent enzyme"/>
    <property type="match status" value="1"/>
</dbReference>
<feature type="domain" description="Alanine racemase N-terminal" evidence="3">
    <location>
        <begin position="41"/>
        <end position="185"/>
    </location>
</feature>
<name>A0ABQ7G9Q0_DUNSA</name>
<dbReference type="SUPFAM" id="SSF51419">
    <property type="entry name" value="PLP-binding barrel"/>
    <property type="match status" value="1"/>
</dbReference>
<dbReference type="CDD" id="cd06822">
    <property type="entry name" value="PLPDE_III_YBL036c_euk"/>
    <property type="match status" value="1"/>
</dbReference>
<accession>A0ABQ7G9Q0</accession>
<dbReference type="PANTHER" id="PTHR10146:SF14">
    <property type="entry name" value="PYRIDOXAL PHOSPHATE HOMEOSTASIS PROTEIN"/>
    <property type="match status" value="1"/>
</dbReference>
<organism evidence="4 5">
    <name type="scientific">Dunaliella salina</name>
    <name type="common">Green alga</name>
    <name type="synonym">Protococcus salinus</name>
    <dbReference type="NCBI Taxonomy" id="3046"/>
    <lineage>
        <taxon>Eukaryota</taxon>
        <taxon>Viridiplantae</taxon>
        <taxon>Chlorophyta</taxon>
        <taxon>core chlorophytes</taxon>
        <taxon>Chlorophyceae</taxon>
        <taxon>CS clade</taxon>
        <taxon>Chlamydomonadales</taxon>
        <taxon>Dunaliellaceae</taxon>
        <taxon>Dunaliella</taxon>
    </lineage>
</organism>
<keyword evidence="5" id="KW-1185">Reference proteome</keyword>
<gene>
    <name evidence="4" type="ORF">DUNSADRAFT_13275</name>
</gene>
<keyword evidence="1" id="KW-0663">Pyridoxal phosphate</keyword>
<dbReference type="Gene3D" id="3.20.20.10">
    <property type="entry name" value="Alanine racemase"/>
    <property type="match status" value="1"/>
</dbReference>
<dbReference type="InterPro" id="IPR001608">
    <property type="entry name" value="Ala_racemase_N"/>
</dbReference>
<comment type="caution">
    <text evidence="4">The sequence shown here is derived from an EMBL/GenBank/DDBJ whole genome shotgun (WGS) entry which is preliminary data.</text>
</comment>
<reference evidence="4" key="1">
    <citation type="submission" date="2017-08" db="EMBL/GenBank/DDBJ databases">
        <authorList>
            <person name="Polle J.E."/>
            <person name="Barry K."/>
            <person name="Cushman J."/>
            <person name="Schmutz J."/>
            <person name="Tran D."/>
            <person name="Hathwaick L.T."/>
            <person name="Yim W.C."/>
            <person name="Jenkins J."/>
            <person name="Mckie-Krisberg Z.M."/>
            <person name="Prochnik S."/>
            <person name="Lindquist E."/>
            <person name="Dockter R.B."/>
            <person name="Adam C."/>
            <person name="Molina H."/>
            <person name="Bunkerborg J."/>
            <person name="Jin E."/>
            <person name="Buchheim M."/>
            <person name="Magnuson J."/>
        </authorList>
    </citation>
    <scope>NUCLEOTIDE SEQUENCE</scope>
    <source>
        <strain evidence="4">CCAP 19/18</strain>
    </source>
</reference>
<protein>
    <recommendedName>
        <fullName evidence="3">Alanine racemase N-terminal domain-containing protein</fullName>
    </recommendedName>
</protein>